<dbReference type="PANTHER" id="PTHR13683:SF827">
    <property type="entry name" value="PEPTIDASE A1 DOMAIN-CONTAINING PROTEIN"/>
    <property type="match status" value="1"/>
</dbReference>
<dbReference type="FunFam" id="2.40.70.10:FF:000049">
    <property type="entry name" value="Aspartyl protease AED1"/>
    <property type="match status" value="1"/>
</dbReference>
<dbReference type="InterPro" id="IPR032799">
    <property type="entry name" value="TAXi_C"/>
</dbReference>
<evidence type="ECO:0000259" key="4">
    <source>
        <dbReference type="PROSITE" id="PS51767"/>
    </source>
</evidence>
<keyword evidence="3" id="KW-0472">Membrane</keyword>
<dbReference type="Gramene" id="PAN12503">
    <property type="protein sequence ID" value="PAN12503"/>
    <property type="gene ID" value="PAHAL_2G269200"/>
</dbReference>
<dbReference type="CDD" id="cd05472">
    <property type="entry name" value="cnd41_like"/>
    <property type="match status" value="1"/>
</dbReference>
<feature type="active site" evidence="2">
    <location>
        <position position="203"/>
    </location>
</feature>
<keyword evidence="3" id="KW-1133">Transmembrane helix</keyword>
<evidence type="ECO:0000256" key="1">
    <source>
        <dbReference type="ARBA" id="ARBA00007447"/>
    </source>
</evidence>
<dbReference type="InterPro" id="IPR021109">
    <property type="entry name" value="Peptidase_aspartic_dom_sf"/>
</dbReference>
<dbReference type="InterPro" id="IPR001461">
    <property type="entry name" value="Aspartic_peptidase_A1"/>
</dbReference>
<keyword evidence="3" id="KW-0812">Transmembrane</keyword>
<dbReference type="InterPro" id="IPR033121">
    <property type="entry name" value="PEPTIDASE_A1"/>
</dbReference>
<dbReference type="GO" id="GO:0004190">
    <property type="term" value="F:aspartic-type endopeptidase activity"/>
    <property type="evidence" value="ECO:0007669"/>
    <property type="project" value="InterPro"/>
</dbReference>
<accession>A0A2S3GZV6</accession>
<comment type="similarity">
    <text evidence="1">Belongs to the peptidase A1 family.</text>
</comment>
<evidence type="ECO:0000256" key="2">
    <source>
        <dbReference type="PIRSR" id="PIRSR601461-1"/>
    </source>
</evidence>
<feature type="transmembrane region" description="Helical" evidence="3">
    <location>
        <begin position="60"/>
        <end position="81"/>
    </location>
</feature>
<dbReference type="Pfam" id="PF14541">
    <property type="entry name" value="TAXi_C"/>
    <property type="match status" value="1"/>
</dbReference>
<dbReference type="Gene3D" id="2.40.70.10">
    <property type="entry name" value="Acid Proteases"/>
    <property type="match status" value="2"/>
</dbReference>
<gene>
    <name evidence="5" type="ORF">PAHAL_2G269200</name>
</gene>
<dbReference type="Proteomes" id="UP000243499">
    <property type="component" value="Chromosome 2"/>
</dbReference>
<dbReference type="GO" id="GO:0006508">
    <property type="term" value="P:proteolysis"/>
    <property type="evidence" value="ECO:0007669"/>
    <property type="project" value="InterPro"/>
</dbReference>
<dbReference type="SUPFAM" id="SSF50630">
    <property type="entry name" value="Acid proteases"/>
    <property type="match status" value="1"/>
</dbReference>
<protein>
    <recommendedName>
        <fullName evidence="4">Peptidase A1 domain-containing protein</fullName>
    </recommendedName>
</protein>
<organism evidence="5">
    <name type="scientific">Panicum hallii</name>
    <dbReference type="NCBI Taxonomy" id="206008"/>
    <lineage>
        <taxon>Eukaryota</taxon>
        <taxon>Viridiplantae</taxon>
        <taxon>Streptophyta</taxon>
        <taxon>Embryophyta</taxon>
        <taxon>Tracheophyta</taxon>
        <taxon>Spermatophyta</taxon>
        <taxon>Magnoliopsida</taxon>
        <taxon>Liliopsida</taxon>
        <taxon>Poales</taxon>
        <taxon>Poaceae</taxon>
        <taxon>PACMAD clade</taxon>
        <taxon>Panicoideae</taxon>
        <taxon>Panicodae</taxon>
        <taxon>Paniceae</taxon>
        <taxon>Panicinae</taxon>
        <taxon>Panicum</taxon>
        <taxon>Panicum sect. Panicum</taxon>
    </lineage>
</organism>
<dbReference type="FunFam" id="2.40.70.10:FF:000021">
    <property type="entry name" value="Aspartyl protease AED1"/>
    <property type="match status" value="1"/>
</dbReference>
<sequence>MRRNKPTSPLTQAHATENLSFFSLPSSHLLLTSSLSLSLSLFLTVKWGRAPAELGARVMAWGACIAALPLLLLLLLAAAAGGNGGVHCLEQGSRSRSRRALQGRHKHHLRSRAVGGATVLELRHHSFSSAPSKSREEEADAFLSSDAARVASLQWRIENYRLIGSAAAASKAQVPVSSGAKLRTLNYVATVGLGGGEATVIVDTASELTWVQCKPCDSCHDQQEPLFDPSSSPSYAAVPCNSSSCDALQVATGMSGSPACGGADRPACSYTLSYRDGSYSRGVLARDKLSLAGEAVDGFVFGCGTSNQGAPFGGTSGLMGLGRSQLSLVSQTADQFGGVFSYCLPLKESDSSGSLVLGDDSSVYRNSTPIVYTSMVSDPLQGPFYFLNLTGITVGGQEVESPGFSSGKVIVDSGTVITSLAPSIYNAVKAEILSQFAEYPQAPAFSILDTCFDMTGFKEVQVPSLKLVFDGGVEVEVDSSGVLYFVSSDSSQVCLAMAALRSEYETSIIGNYQQKNLRVIFDTSASQVGFAQETCGYI</sequence>
<feature type="domain" description="Peptidase A1" evidence="4">
    <location>
        <begin position="187"/>
        <end position="531"/>
    </location>
</feature>
<name>A0A2S3GZV6_9POAL</name>
<feature type="active site" evidence="2">
    <location>
        <position position="412"/>
    </location>
</feature>
<dbReference type="AlphaFoldDB" id="A0A2S3GZV6"/>
<dbReference type="PROSITE" id="PS51767">
    <property type="entry name" value="PEPTIDASE_A1"/>
    <property type="match status" value="1"/>
</dbReference>
<dbReference type="EMBL" id="CM008047">
    <property type="protein sequence ID" value="PAN12503.1"/>
    <property type="molecule type" value="Genomic_DNA"/>
</dbReference>
<evidence type="ECO:0000313" key="5">
    <source>
        <dbReference type="EMBL" id="PAN12503.1"/>
    </source>
</evidence>
<proteinExistence type="inferred from homology"/>
<evidence type="ECO:0000256" key="3">
    <source>
        <dbReference type="SAM" id="Phobius"/>
    </source>
</evidence>
<reference evidence="5" key="1">
    <citation type="submission" date="2018-04" db="EMBL/GenBank/DDBJ databases">
        <title>WGS assembly of Panicum hallii.</title>
        <authorList>
            <person name="Lovell J."/>
            <person name="Jenkins J."/>
            <person name="Lowry D."/>
            <person name="Mamidi S."/>
            <person name="Sreedasyam A."/>
            <person name="Weng X."/>
            <person name="Barry K."/>
            <person name="Bonette J."/>
            <person name="Campitelli B."/>
            <person name="Daum C."/>
            <person name="Gordon S."/>
            <person name="Gould B."/>
            <person name="Lipzen A."/>
            <person name="Macqueen A."/>
            <person name="Palacio-Mejia J."/>
            <person name="Plott C."/>
            <person name="Shakirov E."/>
            <person name="Shu S."/>
            <person name="Yoshinaga Y."/>
            <person name="Zane M."/>
            <person name="Rokhsar D."/>
            <person name="Grimwood J."/>
            <person name="Schmutz J."/>
            <person name="Juenger T."/>
        </authorList>
    </citation>
    <scope>NUCLEOTIDE SEQUENCE [LARGE SCALE GENOMIC DNA]</scope>
    <source>
        <strain evidence="5">FIL2</strain>
    </source>
</reference>
<dbReference type="InterPro" id="IPR032861">
    <property type="entry name" value="TAXi_N"/>
</dbReference>
<dbReference type="PANTHER" id="PTHR13683">
    <property type="entry name" value="ASPARTYL PROTEASES"/>
    <property type="match status" value="1"/>
</dbReference>
<dbReference type="Pfam" id="PF14543">
    <property type="entry name" value="TAXi_N"/>
    <property type="match status" value="1"/>
</dbReference>
<dbReference type="InterPro" id="IPR033873">
    <property type="entry name" value="CND41-like"/>
</dbReference>